<gene>
    <name evidence="1" type="ORF">QWZ15_06120</name>
</gene>
<keyword evidence="2" id="KW-1185">Reference proteome</keyword>
<comment type="caution">
    <text evidence="1">The sequence shown here is derived from an EMBL/GenBank/DDBJ whole genome shotgun (WGS) entry which is preliminary data.</text>
</comment>
<evidence type="ECO:0008006" key="3">
    <source>
        <dbReference type="Google" id="ProtNLM"/>
    </source>
</evidence>
<dbReference type="RefSeq" id="WP_163386657.1">
    <property type="nucleotide sequence ID" value="NZ_JAUFQS010000005.1"/>
</dbReference>
<proteinExistence type="predicted"/>
<accession>A0ABT8C3Q8</accession>
<dbReference type="Proteomes" id="UP001236663">
    <property type="component" value="Unassembled WGS sequence"/>
</dbReference>
<sequence>MDAVEESVKICQTCNNRLQVIEHLTFIELYCSTCSIYEGYKLNEEVGKPCCDNKNIQYTKRLNNGVGHRFLLQCQSCGYTDNQAISRKKFASCEPIFPFNENLYEAFEKTIHEIVRDNWKESYDERKKKEFITWLNENYYPYLESETWSRKVGAVLKRDKYLCQSCLVNNATTAYQITFRHVFSEPLFDLVAVCVGCKEKIINMEIDNTVRSRELKKLSNTNEVI</sequence>
<protein>
    <recommendedName>
        <fullName evidence="3">HNH endonuclease</fullName>
    </recommendedName>
</protein>
<reference evidence="2" key="1">
    <citation type="journal article" date="2019" name="Int. J. Syst. Evol. Microbiol.">
        <title>The Global Catalogue of Microorganisms (GCM) 10K type strain sequencing project: providing services to taxonomists for standard genome sequencing and annotation.</title>
        <authorList>
            <consortium name="The Broad Institute Genomics Platform"/>
            <consortium name="The Broad Institute Genome Sequencing Center for Infectious Disease"/>
            <person name="Wu L."/>
            <person name="Ma J."/>
        </authorList>
    </citation>
    <scope>NUCLEOTIDE SEQUENCE [LARGE SCALE GENOMIC DNA]</scope>
    <source>
        <strain evidence="2">CECT 7706</strain>
    </source>
</reference>
<name>A0ABT8C3Q8_9BACT</name>
<organism evidence="1 2">
    <name type="scientific">Cyclobacterium jeungdonense</name>
    <dbReference type="NCBI Taxonomy" id="708087"/>
    <lineage>
        <taxon>Bacteria</taxon>
        <taxon>Pseudomonadati</taxon>
        <taxon>Bacteroidota</taxon>
        <taxon>Cytophagia</taxon>
        <taxon>Cytophagales</taxon>
        <taxon>Cyclobacteriaceae</taxon>
        <taxon>Cyclobacterium</taxon>
    </lineage>
</organism>
<evidence type="ECO:0000313" key="1">
    <source>
        <dbReference type="EMBL" id="MDN3687394.1"/>
    </source>
</evidence>
<evidence type="ECO:0000313" key="2">
    <source>
        <dbReference type="Proteomes" id="UP001236663"/>
    </source>
</evidence>
<dbReference type="EMBL" id="JAUFQS010000005">
    <property type="protein sequence ID" value="MDN3687394.1"/>
    <property type="molecule type" value="Genomic_DNA"/>
</dbReference>